<dbReference type="EC" id="3.1.2.6" evidence="7"/>
<dbReference type="InterPro" id="IPR001279">
    <property type="entry name" value="Metallo-B-lactamas"/>
</dbReference>
<dbReference type="CDD" id="cd07723">
    <property type="entry name" value="hydroxyacylglutathione_hydrolase_MBL-fold"/>
    <property type="match status" value="1"/>
</dbReference>
<dbReference type="PANTHER" id="PTHR43705:SF1">
    <property type="entry name" value="HYDROXYACYLGLUTATHIONE HYDROLASE GLOB"/>
    <property type="match status" value="1"/>
</dbReference>
<dbReference type="Pfam" id="PF00753">
    <property type="entry name" value="Lactamase_B"/>
    <property type="match status" value="1"/>
</dbReference>
<keyword evidence="4 7" id="KW-0479">Metal-binding</keyword>
<comment type="similarity">
    <text evidence="3 7">Belongs to the metallo-beta-lactamase superfamily. Glyoxalase II family.</text>
</comment>
<feature type="binding site" evidence="7">
    <location>
        <position position="58"/>
    </location>
    <ligand>
        <name>Zn(2+)</name>
        <dbReference type="ChEBI" id="CHEBI:29105"/>
        <label>2</label>
    </ligand>
</feature>
<dbReference type="SUPFAM" id="SSF56281">
    <property type="entry name" value="Metallo-hydrolase/oxidoreductase"/>
    <property type="match status" value="1"/>
</dbReference>
<reference evidence="9 10" key="2">
    <citation type="submission" date="2023-12" db="EMBL/GenBank/DDBJ databases">
        <authorList>
            <consortium name="Cladostephus spongiosus"/>
            <person name="Lorente B."/>
            <person name="Cabral C."/>
            <person name="Frias J."/>
            <person name="Faria J."/>
            <person name="Toubarro D."/>
        </authorList>
    </citation>
    <scope>NUCLEOTIDE SEQUENCE [LARGE SCALE GENOMIC DNA]</scope>
    <source>
        <strain evidence="9 10">ZMCS4</strain>
    </source>
</reference>
<keyword evidence="5 7" id="KW-0378">Hydrolase</keyword>
<dbReference type="NCBIfam" id="TIGR03413">
    <property type="entry name" value="GSH_gloB"/>
    <property type="match status" value="1"/>
</dbReference>
<accession>A0ABU7G460</accession>
<dbReference type="InterPro" id="IPR050110">
    <property type="entry name" value="Glyoxalase_II_hydrolase"/>
</dbReference>
<evidence type="ECO:0000256" key="3">
    <source>
        <dbReference type="ARBA" id="ARBA00006759"/>
    </source>
</evidence>
<dbReference type="RefSeq" id="WP_329775272.1">
    <property type="nucleotide sequence ID" value="NZ_JAYDYW010000006.1"/>
</dbReference>
<feature type="binding site" evidence="7">
    <location>
        <position position="56"/>
    </location>
    <ligand>
        <name>Zn(2+)</name>
        <dbReference type="ChEBI" id="CHEBI:29105"/>
        <label>1</label>
    </ligand>
</feature>
<dbReference type="PIRSF" id="PIRSF005457">
    <property type="entry name" value="Glx"/>
    <property type="match status" value="1"/>
</dbReference>
<evidence type="ECO:0000256" key="4">
    <source>
        <dbReference type="ARBA" id="ARBA00022723"/>
    </source>
</evidence>
<evidence type="ECO:0000256" key="6">
    <source>
        <dbReference type="ARBA" id="ARBA00022833"/>
    </source>
</evidence>
<dbReference type="SMART" id="SM00849">
    <property type="entry name" value="Lactamase_B"/>
    <property type="match status" value="1"/>
</dbReference>
<evidence type="ECO:0000256" key="5">
    <source>
        <dbReference type="ARBA" id="ARBA00022801"/>
    </source>
</evidence>
<reference evidence="10" key="1">
    <citation type="submission" date="2023-07" db="EMBL/GenBank/DDBJ databases">
        <title>Draft genome sequence of Agarivorans aestuarii strain ZMCS4, a CAZymes producing bacteria isolated from the marine brown algae Clodostephus spongiosus.</title>
        <authorList>
            <person name="Lorente B."/>
            <person name="Cabral C."/>
            <person name="Frias J."/>
            <person name="Faria J."/>
            <person name="Toubarro D."/>
        </authorList>
    </citation>
    <scope>NUCLEOTIDE SEQUENCE [LARGE SCALE GENOMIC DNA]</scope>
    <source>
        <strain evidence="10">ZMCS4</strain>
    </source>
</reference>
<comment type="cofactor">
    <cofactor evidence="7">
        <name>Zn(2+)</name>
        <dbReference type="ChEBI" id="CHEBI:29105"/>
    </cofactor>
    <text evidence="7">Binds 2 Zn(2+) ions per subunit.</text>
</comment>
<proteinExistence type="inferred from homology"/>
<feature type="binding site" evidence="7">
    <location>
        <position position="168"/>
    </location>
    <ligand>
        <name>Zn(2+)</name>
        <dbReference type="ChEBI" id="CHEBI:29105"/>
        <label>2</label>
    </ligand>
</feature>
<dbReference type="Gene3D" id="3.60.15.10">
    <property type="entry name" value="Ribonuclease Z/Hydroxyacylglutathione hydrolase-like"/>
    <property type="match status" value="1"/>
</dbReference>
<evidence type="ECO:0000256" key="1">
    <source>
        <dbReference type="ARBA" id="ARBA00001623"/>
    </source>
</evidence>
<dbReference type="Pfam" id="PF16123">
    <property type="entry name" value="HAGH_C"/>
    <property type="match status" value="1"/>
</dbReference>
<gene>
    <name evidence="7 9" type="primary">gloB</name>
    <name evidence="9" type="ORF">SNR37_003516</name>
</gene>
<comment type="catalytic activity">
    <reaction evidence="1 7">
        <text>an S-(2-hydroxyacyl)glutathione + H2O = a 2-hydroxy carboxylate + glutathione + H(+)</text>
        <dbReference type="Rhea" id="RHEA:21864"/>
        <dbReference type="ChEBI" id="CHEBI:15377"/>
        <dbReference type="ChEBI" id="CHEBI:15378"/>
        <dbReference type="ChEBI" id="CHEBI:57925"/>
        <dbReference type="ChEBI" id="CHEBI:58896"/>
        <dbReference type="ChEBI" id="CHEBI:71261"/>
        <dbReference type="EC" id="3.1.2.6"/>
    </reaction>
</comment>
<dbReference type="InterPro" id="IPR017782">
    <property type="entry name" value="Hydroxyacylglutathione_Hdrlase"/>
</dbReference>
<keyword evidence="10" id="KW-1185">Reference proteome</keyword>
<dbReference type="PANTHER" id="PTHR43705">
    <property type="entry name" value="HYDROXYACYLGLUTATHIONE HYDROLASE"/>
    <property type="match status" value="1"/>
</dbReference>
<dbReference type="InterPro" id="IPR035680">
    <property type="entry name" value="Clx_II_MBL"/>
</dbReference>
<feature type="binding site" evidence="7">
    <location>
        <position position="59"/>
    </location>
    <ligand>
        <name>Zn(2+)</name>
        <dbReference type="ChEBI" id="CHEBI:29105"/>
        <label>2</label>
    </ligand>
</feature>
<dbReference type="Proteomes" id="UP001310248">
    <property type="component" value="Unassembled WGS sequence"/>
</dbReference>
<feature type="binding site" evidence="7">
    <location>
        <position position="54"/>
    </location>
    <ligand>
        <name>Zn(2+)</name>
        <dbReference type="ChEBI" id="CHEBI:29105"/>
        <label>1</label>
    </ligand>
</feature>
<evidence type="ECO:0000313" key="9">
    <source>
        <dbReference type="EMBL" id="MEE1674085.1"/>
    </source>
</evidence>
<dbReference type="InterPro" id="IPR036866">
    <property type="entry name" value="RibonucZ/Hydroxyglut_hydro"/>
</dbReference>
<feature type="binding site" evidence="7">
    <location>
        <position position="130"/>
    </location>
    <ligand>
        <name>Zn(2+)</name>
        <dbReference type="ChEBI" id="CHEBI:29105"/>
        <label>2</label>
    </ligand>
</feature>
<organism evidence="9 10">
    <name type="scientific">Agarivorans aestuarii</name>
    <dbReference type="NCBI Taxonomy" id="1563703"/>
    <lineage>
        <taxon>Bacteria</taxon>
        <taxon>Pseudomonadati</taxon>
        <taxon>Pseudomonadota</taxon>
        <taxon>Gammaproteobacteria</taxon>
        <taxon>Alteromonadales</taxon>
        <taxon>Alteromonadaceae</taxon>
        <taxon>Agarivorans</taxon>
    </lineage>
</organism>
<sequence length="256" mass="28477">MQIIHIPAFNDNYIWLIKEENSNDCVVVDPGDAAPVEQRLKDIGGQLSSILITHHHADHIGGVERLLASYPQARVYAPKNAKYSFEHQVVNEASIITPEGLNSPFSVIEVPGHTLDHIAYLSEGHLFIGDTLFSAGCGRLFEGSAEQMHQSLSKIKKLSPETLVYAAHEYTQANLQFALAAEPDNVELHSYQQQVSKLRQMGLPSLPTSLNQQLAINPFLRCDNANIKAAVELEELQPLNNEIAVFASLRSWKDRF</sequence>
<feature type="domain" description="Metallo-beta-lactamase" evidence="8">
    <location>
        <begin position="11"/>
        <end position="168"/>
    </location>
</feature>
<protein>
    <recommendedName>
        <fullName evidence="7">Hydroxyacylglutathione hydrolase</fullName>
        <ecNumber evidence="7">3.1.2.6</ecNumber>
    </recommendedName>
    <alternativeName>
        <fullName evidence="7">Glyoxalase II</fullName>
        <shortName evidence="7">Glx II</shortName>
    </alternativeName>
</protein>
<evidence type="ECO:0000313" key="10">
    <source>
        <dbReference type="Proteomes" id="UP001310248"/>
    </source>
</evidence>
<evidence type="ECO:0000256" key="2">
    <source>
        <dbReference type="ARBA" id="ARBA00004963"/>
    </source>
</evidence>
<dbReference type="InterPro" id="IPR032282">
    <property type="entry name" value="HAGH_C"/>
</dbReference>
<dbReference type="EMBL" id="JAYDYW010000006">
    <property type="protein sequence ID" value="MEE1674085.1"/>
    <property type="molecule type" value="Genomic_DNA"/>
</dbReference>
<dbReference type="HAMAP" id="MF_01374">
    <property type="entry name" value="Glyoxalase_2"/>
    <property type="match status" value="1"/>
</dbReference>
<comment type="pathway">
    <text evidence="2 7">Secondary metabolite metabolism; methylglyoxal degradation; (R)-lactate from methylglyoxal: step 2/2.</text>
</comment>
<keyword evidence="6 7" id="KW-0862">Zinc</keyword>
<evidence type="ECO:0000256" key="7">
    <source>
        <dbReference type="HAMAP-Rule" id="MF_01374"/>
    </source>
</evidence>
<comment type="function">
    <text evidence="7">Thiolesterase that catalyzes the hydrolysis of S-D-lactoyl-glutathione to form glutathione and D-lactic acid.</text>
</comment>
<name>A0ABU7G460_9ALTE</name>
<comment type="subunit">
    <text evidence="7">Monomer.</text>
</comment>
<evidence type="ECO:0000259" key="8">
    <source>
        <dbReference type="SMART" id="SM00849"/>
    </source>
</evidence>
<feature type="binding site" evidence="7">
    <location>
        <position position="113"/>
    </location>
    <ligand>
        <name>Zn(2+)</name>
        <dbReference type="ChEBI" id="CHEBI:29105"/>
        <label>1</label>
    </ligand>
</feature>
<feature type="binding site" evidence="7">
    <location>
        <position position="130"/>
    </location>
    <ligand>
        <name>Zn(2+)</name>
        <dbReference type="ChEBI" id="CHEBI:29105"/>
        <label>1</label>
    </ligand>
</feature>
<comment type="caution">
    <text evidence="9">The sequence shown here is derived from an EMBL/GenBank/DDBJ whole genome shotgun (WGS) entry which is preliminary data.</text>
</comment>
<dbReference type="GO" id="GO:0004416">
    <property type="term" value="F:hydroxyacylglutathione hydrolase activity"/>
    <property type="evidence" value="ECO:0007669"/>
    <property type="project" value="UniProtKB-EC"/>
</dbReference>